<evidence type="ECO:0000256" key="9">
    <source>
        <dbReference type="ARBA" id="ARBA00023002"/>
    </source>
</evidence>
<dbReference type="GO" id="GO:0005789">
    <property type="term" value="C:endoplasmic reticulum membrane"/>
    <property type="evidence" value="ECO:0007669"/>
    <property type="project" value="UniProtKB-SubCell"/>
</dbReference>
<dbReference type="InterPro" id="IPR002402">
    <property type="entry name" value="Cyt_P450_E_grp-II"/>
</dbReference>
<gene>
    <name evidence="16" type="ORF">Fcan01_20588</name>
</gene>
<evidence type="ECO:0000256" key="1">
    <source>
        <dbReference type="ARBA" id="ARBA00001971"/>
    </source>
</evidence>
<dbReference type="AlphaFoldDB" id="A0A226DJ41"/>
<feature type="binding site" description="axial binding residue" evidence="13">
    <location>
        <position position="365"/>
    </location>
    <ligand>
        <name>heme</name>
        <dbReference type="ChEBI" id="CHEBI:30413"/>
    </ligand>
    <ligandPart>
        <name>Fe</name>
        <dbReference type="ChEBI" id="CHEBI:18248"/>
    </ligandPart>
</feature>
<dbReference type="PROSITE" id="PS00086">
    <property type="entry name" value="CYTOCHROME_P450"/>
    <property type="match status" value="1"/>
</dbReference>
<dbReference type="GO" id="GO:0004497">
    <property type="term" value="F:monooxygenase activity"/>
    <property type="evidence" value="ECO:0007669"/>
    <property type="project" value="UniProtKB-KW"/>
</dbReference>
<evidence type="ECO:0000313" key="17">
    <source>
        <dbReference type="Proteomes" id="UP000198287"/>
    </source>
</evidence>
<dbReference type="OMA" id="SKNATHF"/>
<dbReference type="Gene3D" id="1.10.630.10">
    <property type="entry name" value="Cytochrome P450"/>
    <property type="match status" value="2"/>
</dbReference>
<evidence type="ECO:0000256" key="10">
    <source>
        <dbReference type="ARBA" id="ARBA00023004"/>
    </source>
</evidence>
<dbReference type="SUPFAM" id="SSF48264">
    <property type="entry name" value="Cytochrome P450"/>
    <property type="match status" value="1"/>
</dbReference>
<dbReference type="GO" id="GO:0020037">
    <property type="term" value="F:heme binding"/>
    <property type="evidence" value="ECO:0007669"/>
    <property type="project" value="InterPro"/>
</dbReference>
<dbReference type="PANTHER" id="PTHR24292:SF102">
    <property type="entry name" value="CYTOCHROME P450 FAMILY-RELATED"/>
    <property type="match status" value="1"/>
</dbReference>
<reference evidence="16 17" key="1">
    <citation type="submission" date="2015-12" db="EMBL/GenBank/DDBJ databases">
        <title>The genome of Folsomia candida.</title>
        <authorList>
            <person name="Faddeeva A."/>
            <person name="Derks M.F."/>
            <person name="Anvar Y."/>
            <person name="Smit S."/>
            <person name="Van Straalen N."/>
            <person name="Roelofs D."/>
        </authorList>
    </citation>
    <scope>NUCLEOTIDE SEQUENCE [LARGE SCALE GENOMIC DNA]</scope>
    <source>
        <strain evidence="16 17">VU population</strain>
        <tissue evidence="16">Whole body</tissue>
    </source>
</reference>
<organism evidence="16 17">
    <name type="scientific">Folsomia candida</name>
    <name type="common">Springtail</name>
    <dbReference type="NCBI Taxonomy" id="158441"/>
    <lineage>
        <taxon>Eukaryota</taxon>
        <taxon>Metazoa</taxon>
        <taxon>Ecdysozoa</taxon>
        <taxon>Arthropoda</taxon>
        <taxon>Hexapoda</taxon>
        <taxon>Collembola</taxon>
        <taxon>Entomobryomorpha</taxon>
        <taxon>Isotomoidea</taxon>
        <taxon>Isotomidae</taxon>
        <taxon>Proisotominae</taxon>
        <taxon>Folsomia</taxon>
    </lineage>
</organism>
<dbReference type="InterPro" id="IPR036396">
    <property type="entry name" value="Cyt_P450_sf"/>
</dbReference>
<keyword evidence="7" id="KW-0256">Endoplasmic reticulum</keyword>
<protein>
    <submittedName>
        <fullName evidence="16">Cytochrome P450 3A13</fullName>
    </submittedName>
</protein>
<dbReference type="EMBL" id="LNIX01000019">
    <property type="protein sequence ID" value="OXA44601.1"/>
    <property type="molecule type" value="Genomic_DNA"/>
</dbReference>
<dbReference type="GO" id="GO:0005506">
    <property type="term" value="F:iron ion binding"/>
    <property type="evidence" value="ECO:0007669"/>
    <property type="project" value="InterPro"/>
</dbReference>
<evidence type="ECO:0000256" key="14">
    <source>
        <dbReference type="RuleBase" id="RU000461"/>
    </source>
</evidence>
<evidence type="ECO:0000256" key="15">
    <source>
        <dbReference type="SAM" id="SignalP"/>
    </source>
</evidence>
<dbReference type="OrthoDB" id="2789670at2759"/>
<name>A0A226DJ41_FOLCA</name>
<accession>A0A226DJ41</accession>
<dbReference type="PRINTS" id="PR00385">
    <property type="entry name" value="P450"/>
</dbReference>
<dbReference type="InterPro" id="IPR017972">
    <property type="entry name" value="Cyt_P450_CS"/>
</dbReference>
<dbReference type="STRING" id="158441.A0A226DJ41"/>
<dbReference type="GO" id="GO:0016705">
    <property type="term" value="F:oxidoreductase activity, acting on paired donors, with incorporation or reduction of molecular oxygen"/>
    <property type="evidence" value="ECO:0007669"/>
    <property type="project" value="InterPro"/>
</dbReference>
<evidence type="ECO:0000256" key="11">
    <source>
        <dbReference type="ARBA" id="ARBA00023033"/>
    </source>
</evidence>
<feature type="signal peptide" evidence="15">
    <location>
        <begin position="1"/>
        <end position="25"/>
    </location>
</feature>
<evidence type="ECO:0000256" key="7">
    <source>
        <dbReference type="ARBA" id="ARBA00022824"/>
    </source>
</evidence>
<keyword evidence="15" id="KW-0732">Signal</keyword>
<sequence length="421" mass="48727">MWLISITLLFATLWLLRYFFKNHNSAKLTYWKKQGWPILEETISGWDVFTGKGNVSDSDVEYYKELERQKEPCGVVTELGTPIVVVRDLDLVKDIFIKDFDHFTDRRAFGDVDRIFKDGLFGLEGRPWKNMRTFLSPTFTSGRIRKMFCHFEKSANNLTKFIKSHHLSKNATHFDIPVVYTMRKFSMQVITSAAFGLKVDSFQDNDVVPMAERIFVFPIWQKIQMLISQQFPKLSSFLKLKIFDFEAADFFWGLISSALKTRKENGVKGNKILIIIAEVLRLYPSVARLDRICNNDYALPETKNGGKRRIIRKGTVIAVPADAFHKDEQYFPNPFKFDPTRFNQENKAKRNPYAYMPFGIGPRSCIGMRFAIVETKVALAYIVRNFTIRPTAGTPIPEKMEKDILGYKVASNVNLQFVPRK</sequence>
<keyword evidence="17" id="KW-1185">Reference proteome</keyword>
<keyword evidence="8" id="KW-0492">Microsome</keyword>
<evidence type="ECO:0000313" key="16">
    <source>
        <dbReference type="EMBL" id="OXA44601.1"/>
    </source>
</evidence>
<dbReference type="PRINTS" id="PR00464">
    <property type="entry name" value="EP450II"/>
</dbReference>
<dbReference type="Pfam" id="PF00067">
    <property type="entry name" value="p450"/>
    <property type="match status" value="2"/>
</dbReference>
<evidence type="ECO:0000256" key="2">
    <source>
        <dbReference type="ARBA" id="ARBA00004174"/>
    </source>
</evidence>
<comment type="subcellular location">
    <subcellularLocation>
        <location evidence="3">Endoplasmic reticulum membrane</location>
        <topology evidence="3">Peripheral membrane protein</topology>
    </subcellularLocation>
    <subcellularLocation>
        <location evidence="2">Microsome membrane</location>
        <topology evidence="2">Peripheral membrane protein</topology>
    </subcellularLocation>
</comment>
<keyword evidence="6 13" id="KW-0479">Metal-binding</keyword>
<evidence type="ECO:0000256" key="13">
    <source>
        <dbReference type="PIRSR" id="PIRSR602402-1"/>
    </source>
</evidence>
<feature type="chain" id="PRO_5012601365" evidence="15">
    <location>
        <begin position="26"/>
        <end position="421"/>
    </location>
</feature>
<keyword evidence="11 14" id="KW-0503">Monooxygenase</keyword>
<evidence type="ECO:0000256" key="4">
    <source>
        <dbReference type="ARBA" id="ARBA00010617"/>
    </source>
</evidence>
<dbReference type="InterPro" id="IPR001128">
    <property type="entry name" value="Cyt_P450"/>
</dbReference>
<comment type="caution">
    <text evidence="16">The sequence shown here is derived from an EMBL/GenBank/DDBJ whole genome shotgun (WGS) entry which is preliminary data.</text>
</comment>
<dbReference type="InterPro" id="IPR050476">
    <property type="entry name" value="Insect_CytP450_Detox"/>
</dbReference>
<dbReference type="Proteomes" id="UP000198287">
    <property type="component" value="Unassembled WGS sequence"/>
</dbReference>
<evidence type="ECO:0000256" key="3">
    <source>
        <dbReference type="ARBA" id="ARBA00004406"/>
    </source>
</evidence>
<keyword evidence="10 13" id="KW-0408">Iron</keyword>
<dbReference type="PANTHER" id="PTHR24292">
    <property type="entry name" value="CYTOCHROME P450"/>
    <property type="match status" value="1"/>
</dbReference>
<keyword evidence="9 14" id="KW-0560">Oxidoreductase</keyword>
<comment type="similarity">
    <text evidence="4 14">Belongs to the cytochrome P450 family.</text>
</comment>
<evidence type="ECO:0000256" key="6">
    <source>
        <dbReference type="ARBA" id="ARBA00022723"/>
    </source>
</evidence>
<keyword evidence="5 13" id="KW-0349">Heme</keyword>
<evidence type="ECO:0000256" key="8">
    <source>
        <dbReference type="ARBA" id="ARBA00022848"/>
    </source>
</evidence>
<evidence type="ECO:0000256" key="12">
    <source>
        <dbReference type="ARBA" id="ARBA00023136"/>
    </source>
</evidence>
<comment type="cofactor">
    <cofactor evidence="1 13">
        <name>heme</name>
        <dbReference type="ChEBI" id="CHEBI:30413"/>
    </cofactor>
</comment>
<keyword evidence="12" id="KW-0472">Membrane</keyword>
<evidence type="ECO:0000256" key="5">
    <source>
        <dbReference type="ARBA" id="ARBA00022617"/>
    </source>
</evidence>
<proteinExistence type="inferred from homology"/>